<keyword evidence="2" id="KW-1185">Reference proteome</keyword>
<evidence type="ECO:0000313" key="2">
    <source>
        <dbReference type="Proteomes" id="UP001283361"/>
    </source>
</evidence>
<dbReference type="AlphaFoldDB" id="A0AAE1CX19"/>
<reference evidence="1" key="1">
    <citation type="journal article" date="2023" name="G3 (Bethesda)">
        <title>A reference genome for the long-term kleptoplast-retaining sea slug Elysia crispata morphotype clarki.</title>
        <authorList>
            <person name="Eastman K.E."/>
            <person name="Pendleton A.L."/>
            <person name="Shaikh M.A."/>
            <person name="Suttiyut T."/>
            <person name="Ogas R."/>
            <person name="Tomko P."/>
            <person name="Gavelis G."/>
            <person name="Widhalm J.R."/>
            <person name="Wisecaver J.H."/>
        </authorList>
    </citation>
    <scope>NUCLEOTIDE SEQUENCE</scope>
    <source>
        <strain evidence="1">ECLA1</strain>
    </source>
</reference>
<organism evidence="1 2">
    <name type="scientific">Elysia crispata</name>
    <name type="common">lettuce slug</name>
    <dbReference type="NCBI Taxonomy" id="231223"/>
    <lineage>
        <taxon>Eukaryota</taxon>
        <taxon>Metazoa</taxon>
        <taxon>Spiralia</taxon>
        <taxon>Lophotrochozoa</taxon>
        <taxon>Mollusca</taxon>
        <taxon>Gastropoda</taxon>
        <taxon>Heterobranchia</taxon>
        <taxon>Euthyneura</taxon>
        <taxon>Panpulmonata</taxon>
        <taxon>Sacoglossa</taxon>
        <taxon>Placobranchoidea</taxon>
        <taxon>Plakobranchidae</taxon>
        <taxon>Elysia</taxon>
    </lineage>
</organism>
<accession>A0AAE1CX19</accession>
<protein>
    <submittedName>
        <fullName evidence="1">Uncharacterized protein</fullName>
    </submittedName>
</protein>
<proteinExistence type="predicted"/>
<dbReference type="EMBL" id="JAWDGP010006379">
    <property type="protein sequence ID" value="KAK3742045.1"/>
    <property type="molecule type" value="Genomic_DNA"/>
</dbReference>
<evidence type="ECO:0000313" key="1">
    <source>
        <dbReference type="EMBL" id="KAK3742045.1"/>
    </source>
</evidence>
<name>A0AAE1CX19_9GAST</name>
<gene>
    <name evidence="1" type="ORF">RRG08_021077</name>
</gene>
<comment type="caution">
    <text evidence="1">The sequence shown here is derived from an EMBL/GenBank/DDBJ whole genome shotgun (WGS) entry which is preliminary data.</text>
</comment>
<sequence length="121" mass="13321">MGANPSTDRSMAQSKPIPGESVQILVNHHSRHSRLSWHRGGRFIPLKNLDSTYEMSRIFAVTARSALPDVFVSLPADRKLSSLQCDVKCCFSVCACLSVRSSMSSVAAKVDVWGKEPLPIY</sequence>
<dbReference type="Proteomes" id="UP001283361">
    <property type="component" value="Unassembled WGS sequence"/>
</dbReference>